<name>A0A1M7TIL2_FERGO</name>
<accession>A0A1M7TIL2</accession>
<dbReference type="PANTHER" id="PTHR30570">
    <property type="entry name" value="PERIPLASMIC PHOSPHATE BINDING COMPONENT OF PHOSPHATE ABC TRANSPORTER"/>
    <property type="match status" value="1"/>
</dbReference>
<evidence type="ECO:0000256" key="1">
    <source>
        <dbReference type="ARBA" id="ARBA00008725"/>
    </source>
</evidence>
<dbReference type="STRING" id="1121883.SAMN02745226_02025"/>
<evidence type="ECO:0000313" key="6">
    <source>
        <dbReference type="EMBL" id="SHN70448.1"/>
    </source>
</evidence>
<dbReference type="EMBL" id="FRDJ01000021">
    <property type="protein sequence ID" value="SHN70448.1"/>
    <property type="molecule type" value="Genomic_DNA"/>
</dbReference>
<keyword evidence="3" id="KW-0732">Signal</keyword>
<dbReference type="NCBIfam" id="TIGR02136">
    <property type="entry name" value="ptsS_2"/>
    <property type="match status" value="1"/>
</dbReference>
<dbReference type="RefSeq" id="WP_072761112.1">
    <property type="nucleotide sequence ID" value="NZ_FRDJ01000021.1"/>
</dbReference>
<protein>
    <recommendedName>
        <fullName evidence="4">Phosphate-binding protein</fullName>
    </recommendedName>
</protein>
<evidence type="ECO:0000256" key="2">
    <source>
        <dbReference type="ARBA" id="ARBA00022448"/>
    </source>
</evidence>
<evidence type="ECO:0000256" key="4">
    <source>
        <dbReference type="RuleBase" id="RU367119"/>
    </source>
</evidence>
<dbReference type="GO" id="GO:0006817">
    <property type="term" value="P:phosphate ion transport"/>
    <property type="evidence" value="ECO:0007669"/>
    <property type="project" value="UniProtKB-UniRule"/>
</dbReference>
<organism evidence="6 7">
    <name type="scientific">Fervidobacterium gondwanense DSM 13020</name>
    <dbReference type="NCBI Taxonomy" id="1121883"/>
    <lineage>
        <taxon>Bacteria</taxon>
        <taxon>Thermotogati</taxon>
        <taxon>Thermotogota</taxon>
        <taxon>Thermotogae</taxon>
        <taxon>Thermotogales</taxon>
        <taxon>Fervidobacteriaceae</taxon>
        <taxon>Fervidobacterium</taxon>
    </lineage>
</organism>
<gene>
    <name evidence="6" type="ORF">SAMN02745226_02025</name>
</gene>
<dbReference type="AlphaFoldDB" id="A0A1M7TIL2"/>
<dbReference type="InterPro" id="IPR024370">
    <property type="entry name" value="PBP_domain"/>
</dbReference>
<evidence type="ECO:0000313" key="7">
    <source>
        <dbReference type="Proteomes" id="UP000184207"/>
    </source>
</evidence>
<keyword evidence="7" id="KW-1185">Reference proteome</keyword>
<proteinExistence type="inferred from homology"/>
<dbReference type="CDD" id="cd13566">
    <property type="entry name" value="PBP2_phosphate"/>
    <property type="match status" value="1"/>
</dbReference>
<dbReference type="OrthoDB" id="9790048at2"/>
<dbReference type="InterPro" id="IPR011862">
    <property type="entry name" value="Phos-bd"/>
</dbReference>
<dbReference type="Pfam" id="PF12849">
    <property type="entry name" value="PBP_like_2"/>
    <property type="match status" value="1"/>
</dbReference>
<dbReference type="InterPro" id="IPR050811">
    <property type="entry name" value="Phosphate_ABC_transporter"/>
</dbReference>
<keyword evidence="4" id="KW-0592">Phosphate transport</keyword>
<dbReference type="Gene3D" id="3.40.190.10">
    <property type="entry name" value="Periplasmic binding protein-like II"/>
    <property type="match status" value="2"/>
</dbReference>
<dbReference type="Proteomes" id="UP000184207">
    <property type="component" value="Unassembled WGS sequence"/>
</dbReference>
<dbReference type="SUPFAM" id="SSF53850">
    <property type="entry name" value="Periplasmic binding protein-like II"/>
    <property type="match status" value="1"/>
</dbReference>
<reference evidence="7" key="1">
    <citation type="submission" date="2016-12" db="EMBL/GenBank/DDBJ databases">
        <authorList>
            <person name="Varghese N."/>
            <person name="Submissions S."/>
        </authorList>
    </citation>
    <scope>NUCLEOTIDE SEQUENCE [LARGE SCALE GENOMIC DNA]</scope>
    <source>
        <strain evidence="7">DSM 13020</strain>
    </source>
</reference>
<evidence type="ECO:0000259" key="5">
    <source>
        <dbReference type="Pfam" id="PF12849"/>
    </source>
</evidence>
<feature type="domain" description="PBP" evidence="5">
    <location>
        <begin position="28"/>
        <end position="264"/>
    </location>
</feature>
<comment type="function">
    <text evidence="4">Involved in the system for phosphate transport across the cytoplasmic membrane.</text>
</comment>
<evidence type="ECO:0000256" key="3">
    <source>
        <dbReference type="ARBA" id="ARBA00022729"/>
    </source>
</evidence>
<sequence length="281" mass="31227">MARSVLRKILGLLFLVVLFASSVVFANSLVIKGSNTMLELSQLWVEEFGKMYPNIKVTLEGAGSSTGVAALFNGTTDIANSSRWFKDSEVQQMFSQKKWFTPILIAWDGIAVVVHKDLPVKNLTIQQIKDIYTGKVTRWNQIDPNLPARDIVAFSRNTASGTFEVFKEKVLQDEKMSPRVRMLESSMAELETVAKTPYSIAYFGVGYVDSSVKVVSVNGVLPSKQNILSAKYPLSRPLFIFVDITKGWPEEGPVAEYLRFIMSKKGQELVEKAGFVAALGQ</sequence>
<keyword evidence="2 4" id="KW-0813">Transport</keyword>
<dbReference type="GO" id="GO:0042301">
    <property type="term" value="F:phosphate ion binding"/>
    <property type="evidence" value="ECO:0007669"/>
    <property type="project" value="UniProtKB-UniRule"/>
</dbReference>
<comment type="similarity">
    <text evidence="1 4">Belongs to the PstS family.</text>
</comment>
<dbReference type="PANTHER" id="PTHR30570:SF1">
    <property type="entry name" value="PHOSPHATE-BINDING PROTEIN PSTS"/>
    <property type="match status" value="1"/>
</dbReference>